<dbReference type="Pfam" id="PF01757">
    <property type="entry name" value="Acyl_transf_3"/>
    <property type="match status" value="1"/>
</dbReference>
<evidence type="ECO:0000256" key="1">
    <source>
        <dbReference type="SAM" id="Phobius"/>
    </source>
</evidence>
<dbReference type="EMBL" id="VZAD01000091">
    <property type="protein sequence ID" value="MQP12640.1"/>
    <property type="molecule type" value="Genomic_DNA"/>
</dbReference>
<evidence type="ECO:0000313" key="4">
    <source>
        <dbReference type="Proteomes" id="UP000384372"/>
    </source>
</evidence>
<keyword evidence="1" id="KW-0472">Membrane</keyword>
<sequence>MIQRIDYIDRMKGLAIFLVVLGHVYYYAFERSNSILSAFVGSFHMPLFMFLSGLVACSGVIPPYWSLSKIIRKTRALLLPMLVFGLLFSNVFSSDFFQRIIGFLESPSKYGYWYLMTLTIFYLSLSLYRFNVKQKWYFDVVLAMFVWGGMFLLWKYTARNADYFCLLNCGNFYPFFMLGVFTTKYKLLDKVKRSNWLFSVCLFSYIVLFNIEIPFHAFLSLNRHIILPFCMLYVIVTLFLARNGKNSPLEKILEYVGKRTLDIYVIHYFIICHLHFGFLDKWMETTDNILLSLFLSIFIAVIVLCLSMFVGSVLHKGVLIEKIAFGK</sequence>
<comment type="caution">
    <text evidence="3">The sequence shown here is derived from an EMBL/GenBank/DDBJ whole genome shotgun (WGS) entry which is preliminary data.</text>
</comment>
<dbReference type="GO" id="GO:0016747">
    <property type="term" value="F:acyltransferase activity, transferring groups other than amino-acyl groups"/>
    <property type="evidence" value="ECO:0007669"/>
    <property type="project" value="InterPro"/>
</dbReference>
<feature type="domain" description="Acyltransferase 3" evidence="2">
    <location>
        <begin position="6"/>
        <end position="306"/>
    </location>
</feature>
<accession>A0A6A7WDV0</accession>
<dbReference type="PANTHER" id="PTHR37312">
    <property type="entry name" value="MEMBRANE-BOUND ACYLTRANSFERASE YKRP-RELATED"/>
    <property type="match status" value="1"/>
</dbReference>
<dbReference type="Proteomes" id="UP000384372">
    <property type="component" value="Unassembled WGS sequence"/>
</dbReference>
<feature type="transmembrane region" description="Helical" evidence="1">
    <location>
        <begin position="163"/>
        <end position="183"/>
    </location>
</feature>
<proteinExistence type="predicted"/>
<keyword evidence="1" id="KW-1133">Transmembrane helix</keyword>
<gene>
    <name evidence="3" type="ORF">F7D20_11905</name>
</gene>
<dbReference type="AlphaFoldDB" id="A0A6A7WDV0"/>
<reference evidence="3 4" key="1">
    <citation type="submission" date="2019-09" db="EMBL/GenBank/DDBJ databases">
        <title>Distinct polysaccharide growth profiles of human intestinal Prevotella copri isolates.</title>
        <authorList>
            <person name="Fehlner-Peach H."/>
            <person name="Magnabosco C."/>
            <person name="Raghavan V."/>
            <person name="Scher J.U."/>
            <person name="Tett A."/>
            <person name="Cox L.M."/>
            <person name="Gottsegen C."/>
            <person name="Watters A."/>
            <person name="Wiltshire- Gordon J.D."/>
            <person name="Segata N."/>
            <person name="Bonneau R."/>
            <person name="Littman D.R."/>
        </authorList>
    </citation>
    <scope>NUCLEOTIDE SEQUENCE [LARGE SCALE GENOMIC DNA]</scope>
    <source>
        <strain evidence="4">iAQ1173</strain>
    </source>
</reference>
<name>A0A6A7WDV0_9BACT</name>
<evidence type="ECO:0000313" key="3">
    <source>
        <dbReference type="EMBL" id="MQP12640.1"/>
    </source>
</evidence>
<evidence type="ECO:0000259" key="2">
    <source>
        <dbReference type="Pfam" id="PF01757"/>
    </source>
</evidence>
<keyword evidence="1" id="KW-0812">Transmembrane</keyword>
<feature type="transmembrane region" description="Helical" evidence="1">
    <location>
        <begin position="261"/>
        <end position="278"/>
    </location>
</feature>
<dbReference type="PANTHER" id="PTHR37312:SF1">
    <property type="entry name" value="MEMBRANE-BOUND ACYLTRANSFERASE YKRP-RELATED"/>
    <property type="match status" value="1"/>
</dbReference>
<feature type="transmembrane region" description="Helical" evidence="1">
    <location>
        <begin position="290"/>
        <end position="314"/>
    </location>
</feature>
<feature type="transmembrane region" description="Helical" evidence="1">
    <location>
        <begin position="137"/>
        <end position="157"/>
    </location>
</feature>
<dbReference type="InterPro" id="IPR052734">
    <property type="entry name" value="Nod_factor_acetyltransferase"/>
</dbReference>
<feature type="transmembrane region" description="Helical" evidence="1">
    <location>
        <begin position="76"/>
        <end position="92"/>
    </location>
</feature>
<protein>
    <submittedName>
        <fullName evidence="3">Acyltransferase family protein</fullName>
    </submittedName>
</protein>
<feature type="transmembrane region" description="Helical" evidence="1">
    <location>
        <begin position="225"/>
        <end position="241"/>
    </location>
</feature>
<feature type="transmembrane region" description="Helical" evidence="1">
    <location>
        <begin position="35"/>
        <end position="64"/>
    </location>
</feature>
<feature type="transmembrane region" description="Helical" evidence="1">
    <location>
        <begin position="12"/>
        <end position="29"/>
    </location>
</feature>
<dbReference type="OrthoDB" id="9816048at2"/>
<dbReference type="RefSeq" id="WP_158464222.1">
    <property type="nucleotide sequence ID" value="NZ_VZAD01000091.1"/>
</dbReference>
<feature type="transmembrane region" description="Helical" evidence="1">
    <location>
        <begin position="195"/>
        <end position="219"/>
    </location>
</feature>
<keyword evidence="4" id="KW-1185">Reference proteome</keyword>
<feature type="transmembrane region" description="Helical" evidence="1">
    <location>
        <begin position="112"/>
        <end position="130"/>
    </location>
</feature>
<dbReference type="InterPro" id="IPR002656">
    <property type="entry name" value="Acyl_transf_3_dom"/>
</dbReference>
<organism evidence="3 4">
    <name type="scientific">Segatella copri</name>
    <dbReference type="NCBI Taxonomy" id="165179"/>
    <lineage>
        <taxon>Bacteria</taxon>
        <taxon>Pseudomonadati</taxon>
        <taxon>Bacteroidota</taxon>
        <taxon>Bacteroidia</taxon>
        <taxon>Bacteroidales</taxon>
        <taxon>Prevotellaceae</taxon>
        <taxon>Segatella</taxon>
    </lineage>
</organism>
<keyword evidence="3" id="KW-0808">Transferase</keyword>
<keyword evidence="3" id="KW-0012">Acyltransferase</keyword>